<dbReference type="Gene3D" id="2.130.10.10">
    <property type="entry name" value="YVTN repeat-like/Quinoprotein amine dehydrogenase"/>
    <property type="match status" value="1"/>
</dbReference>
<dbReference type="OrthoDB" id="97270at203682"/>
<evidence type="ECO:0000313" key="3">
    <source>
        <dbReference type="Proteomes" id="UP000319557"/>
    </source>
</evidence>
<keyword evidence="3" id="KW-1185">Reference proteome</keyword>
<feature type="region of interest" description="Disordered" evidence="1">
    <location>
        <begin position="374"/>
        <end position="393"/>
    </location>
</feature>
<dbReference type="SUPFAM" id="SSF63829">
    <property type="entry name" value="Calcium-dependent phosphotriesterase"/>
    <property type="match status" value="1"/>
</dbReference>
<dbReference type="Gene3D" id="1.25.40.20">
    <property type="entry name" value="Ankyrin repeat-containing domain"/>
    <property type="match status" value="1"/>
</dbReference>
<dbReference type="AlphaFoldDB" id="A0A517M1K7"/>
<sequence>MTDSSHVTKDSKQSYKELHDEVADMLLGPDSPGRGSTEFDELIAEHDRLQSRQAALRVLDAKLVEVLPGLEKAEAQLTAAEKQLAAEKKKLAGFAGELGKAAFASLRAGELPDNPLFADRKALQSQIETLQRQKAELVAGENAGMMEKAKIQAQQLKLAGQIKVEELKIGSADRALGTALLISKEKPAIRCDQTEEVLKAIASQRKQVAAARENVKQVEQTVGDHRAYAAKELDRSRIGDAATLKVELRDVRKESQQNQKVIHKARQSTVDAALKRHTLDKDLLVSEKLRELDALAESSAATTPQAIELIQTVYSRWQTLPRNMQIGIASVPIVTLTLLIAVGYFRSGSSNQFVETMGDASSFRIVEQIEDASTSSQVDGARGDHTPASLNRTPVTPGVAKWAKWPKPDEIVAEMGSLTLLQATKPVNHGFTVLQQISDGVYEIQIELPLQSKGRAVLSTVTTTFESEGRAVLPLTYSGTQSYSLENGFQRQIRVFREAAGLSPNEAAIREREYFDEMKDLRRLLTCSSIHFNVPITSEWKDFHAAVGAEKWEQRISDDSVYLSKRTKDYFSIEVSSAYQETKEAMESNYSPVHHAAQKRDLLTLSALASFGESLSELGEVGSPPLHVAFESYLQQCQFDSKFDIRQLDTFFDFFKRNGVDLRQLDNSGRSLVHITAMDDTFASGEKHKSHFANLRLLLQSLRKSGFNLKATDKSGDGALQLVLATFLSKSTGTRKDRPISTMAFVAKQFEQVLDCFLAEGAELSLVSAQGNNLIHSVCDAADVELLKVVLNKKLDVNQKNKSGDTPLLMLCKHWGAVDDRDRSLIEQSVVLLLERDANKLIKDSAGHFAAFHLGDSLRHLLLVEKHDVPIKLEEWETFLVAGRDVFFAGTASGFDHQIAVITDSGEILKTVALDELSGPVAVHLNADGSKLRLSDSGLLSSSRGGRAISETEDRLSLTLWEVSNGGNVESKTIRFSTENLFPDKRVLDKSSTIFSASGLIRYERVHTSDGGDSSTALVGYSDSGRELWRDDLSLLSKISFLADELIQIVEPKSGTATLQHEGKKVASFDLSAIGTAAYIPTNVAITKANAIVVRTDQSVVIIGSDGEIAGRIPVGYGPDSTFNVFDDLAIVGNRGSDVYCIDTRTAKTLWKASGLRVDMGLQQSSDGEWFWISGSELVRYSSSGILIGKCLLPSFKGASSSLPTYCWLGESKLGFLSVTEEGYADPKLSLNLNILDIIEW</sequence>
<name>A0A517M1K7_9BACT</name>
<dbReference type="InterPro" id="IPR036770">
    <property type="entry name" value="Ankyrin_rpt-contain_sf"/>
</dbReference>
<protein>
    <submittedName>
        <fullName evidence="2">Ankyrin repeats (3 copies)</fullName>
    </submittedName>
</protein>
<dbReference type="KEGG" id="ruv:EC9_29560"/>
<dbReference type="InterPro" id="IPR015943">
    <property type="entry name" value="WD40/YVTN_repeat-like_dom_sf"/>
</dbReference>
<dbReference type="EMBL" id="CP036261">
    <property type="protein sequence ID" value="QDS88762.1"/>
    <property type="molecule type" value="Genomic_DNA"/>
</dbReference>
<dbReference type="InterPro" id="IPR002110">
    <property type="entry name" value="Ankyrin_rpt"/>
</dbReference>
<proteinExistence type="predicted"/>
<accession>A0A517M1K7</accession>
<gene>
    <name evidence="2" type="ORF">EC9_29560</name>
</gene>
<evidence type="ECO:0000313" key="2">
    <source>
        <dbReference type="EMBL" id="QDS88762.1"/>
    </source>
</evidence>
<dbReference type="SUPFAM" id="SSF48403">
    <property type="entry name" value="Ankyrin repeat"/>
    <property type="match status" value="1"/>
</dbReference>
<dbReference type="Proteomes" id="UP000319557">
    <property type="component" value="Chromosome"/>
</dbReference>
<dbReference type="RefSeq" id="WP_145346189.1">
    <property type="nucleotide sequence ID" value="NZ_CP036261.1"/>
</dbReference>
<organism evidence="2 3">
    <name type="scientific">Rosistilla ulvae</name>
    <dbReference type="NCBI Taxonomy" id="1930277"/>
    <lineage>
        <taxon>Bacteria</taxon>
        <taxon>Pseudomonadati</taxon>
        <taxon>Planctomycetota</taxon>
        <taxon>Planctomycetia</taxon>
        <taxon>Pirellulales</taxon>
        <taxon>Pirellulaceae</taxon>
        <taxon>Rosistilla</taxon>
    </lineage>
</organism>
<evidence type="ECO:0000256" key="1">
    <source>
        <dbReference type="SAM" id="MobiDB-lite"/>
    </source>
</evidence>
<dbReference type="SMART" id="SM00248">
    <property type="entry name" value="ANK"/>
    <property type="match status" value="3"/>
</dbReference>
<reference evidence="2 3" key="1">
    <citation type="submission" date="2019-02" db="EMBL/GenBank/DDBJ databases">
        <title>Deep-cultivation of Planctomycetes and their phenomic and genomic characterization uncovers novel biology.</title>
        <authorList>
            <person name="Wiegand S."/>
            <person name="Jogler M."/>
            <person name="Boedeker C."/>
            <person name="Pinto D."/>
            <person name="Vollmers J."/>
            <person name="Rivas-Marin E."/>
            <person name="Kohn T."/>
            <person name="Peeters S.H."/>
            <person name="Heuer A."/>
            <person name="Rast P."/>
            <person name="Oberbeckmann S."/>
            <person name="Bunk B."/>
            <person name="Jeske O."/>
            <person name="Meyerdierks A."/>
            <person name="Storesund J.E."/>
            <person name="Kallscheuer N."/>
            <person name="Luecker S."/>
            <person name="Lage O.M."/>
            <person name="Pohl T."/>
            <person name="Merkel B.J."/>
            <person name="Hornburger P."/>
            <person name="Mueller R.-W."/>
            <person name="Bruemmer F."/>
            <person name="Labrenz M."/>
            <person name="Spormann A.M."/>
            <person name="Op den Camp H."/>
            <person name="Overmann J."/>
            <person name="Amann R."/>
            <person name="Jetten M.S.M."/>
            <person name="Mascher T."/>
            <person name="Medema M.H."/>
            <person name="Devos D.P."/>
            <person name="Kaster A.-K."/>
            <person name="Ovreas L."/>
            <person name="Rohde M."/>
            <person name="Galperin M.Y."/>
            <person name="Jogler C."/>
        </authorList>
    </citation>
    <scope>NUCLEOTIDE SEQUENCE [LARGE SCALE GENOMIC DNA]</scope>
    <source>
        <strain evidence="2 3">EC9</strain>
    </source>
</reference>